<evidence type="ECO:0000313" key="1">
    <source>
        <dbReference type="EMBL" id="VDP07885.1"/>
    </source>
</evidence>
<name>A0A183G5Y2_HELPZ</name>
<dbReference type="OrthoDB" id="5866088at2759"/>
<proteinExistence type="predicted"/>
<protein>
    <submittedName>
        <fullName evidence="3">Transposase_23 domain-containing protein</fullName>
    </submittedName>
</protein>
<evidence type="ECO:0000313" key="3">
    <source>
        <dbReference type="WBParaSite" id="HPBE_0001707801-mRNA-1"/>
    </source>
</evidence>
<gene>
    <name evidence="1" type="ORF">HPBE_LOCUS17077</name>
</gene>
<evidence type="ECO:0000313" key="2">
    <source>
        <dbReference type="Proteomes" id="UP000050761"/>
    </source>
</evidence>
<dbReference type="EMBL" id="UZAH01029787">
    <property type="protein sequence ID" value="VDP07885.1"/>
    <property type="molecule type" value="Genomic_DNA"/>
</dbReference>
<sequence length="77" mass="9039">MGPLPKRRVVRTKPFENVGIDYFGPLTVKESENESKVYGLIIIQEMSTEKLLKALRRFLLVEEYHPQPRRTMDHHSS</sequence>
<keyword evidence="2" id="KW-1185">Reference proteome</keyword>
<dbReference type="Proteomes" id="UP000050761">
    <property type="component" value="Unassembled WGS sequence"/>
</dbReference>
<organism evidence="2 3">
    <name type="scientific">Heligmosomoides polygyrus</name>
    <name type="common">Parasitic roundworm</name>
    <dbReference type="NCBI Taxonomy" id="6339"/>
    <lineage>
        <taxon>Eukaryota</taxon>
        <taxon>Metazoa</taxon>
        <taxon>Ecdysozoa</taxon>
        <taxon>Nematoda</taxon>
        <taxon>Chromadorea</taxon>
        <taxon>Rhabditida</taxon>
        <taxon>Rhabditina</taxon>
        <taxon>Rhabditomorpha</taxon>
        <taxon>Strongyloidea</taxon>
        <taxon>Heligmosomidae</taxon>
        <taxon>Heligmosomoides</taxon>
    </lineage>
</organism>
<reference evidence="3" key="2">
    <citation type="submission" date="2019-09" db="UniProtKB">
        <authorList>
            <consortium name="WormBaseParasite"/>
        </authorList>
    </citation>
    <scope>IDENTIFICATION</scope>
</reference>
<accession>A0A183G5Y2</accession>
<dbReference type="AlphaFoldDB" id="A0A183G5Y2"/>
<dbReference type="WBParaSite" id="HPBE_0001707801-mRNA-1">
    <property type="protein sequence ID" value="HPBE_0001707801-mRNA-1"/>
    <property type="gene ID" value="HPBE_0001707801"/>
</dbReference>
<reference evidence="1 2" key="1">
    <citation type="submission" date="2018-11" db="EMBL/GenBank/DDBJ databases">
        <authorList>
            <consortium name="Pathogen Informatics"/>
        </authorList>
    </citation>
    <scope>NUCLEOTIDE SEQUENCE [LARGE SCALE GENOMIC DNA]</scope>
</reference>
<accession>A0A3P8BN36</accession>